<accession>A0A1L0BNF6</accession>
<reference evidence="1 2" key="1">
    <citation type="submission" date="2016-11" db="EMBL/GenBank/DDBJ databases">
        <authorList>
            <person name="Jaros S."/>
            <person name="Januszkiewicz K."/>
            <person name="Wedrychowicz H."/>
        </authorList>
    </citation>
    <scope>NUCLEOTIDE SEQUENCE [LARGE SCALE GENOMIC DNA]</scope>
    <source>
        <strain evidence="1">NVI 5450</strain>
    </source>
</reference>
<protein>
    <submittedName>
        <fullName evidence="1">Cellulose-binding family II</fullName>
    </submittedName>
</protein>
<proteinExistence type="predicted"/>
<dbReference type="AlphaFoldDB" id="A0A1L0BNF6"/>
<evidence type="ECO:0000313" key="1">
    <source>
        <dbReference type="EMBL" id="SGZ05648.1"/>
    </source>
</evidence>
<organism evidence="1 2">
    <name type="scientific">Moritella viscosa</name>
    <dbReference type="NCBI Taxonomy" id="80854"/>
    <lineage>
        <taxon>Bacteria</taxon>
        <taxon>Pseudomonadati</taxon>
        <taxon>Pseudomonadota</taxon>
        <taxon>Gammaproteobacteria</taxon>
        <taxon>Alteromonadales</taxon>
        <taxon>Moritellaceae</taxon>
        <taxon>Moritella</taxon>
    </lineage>
</organism>
<name>A0A1L0BNF6_9GAMM</name>
<dbReference type="EMBL" id="FPLD01000077">
    <property type="protein sequence ID" value="SGZ05648.1"/>
    <property type="molecule type" value="Genomic_DNA"/>
</dbReference>
<dbReference type="RefSeq" id="WP_075498151.1">
    <property type="nucleotide sequence ID" value="NZ_CAWRBC010000126.1"/>
</dbReference>
<evidence type="ECO:0000313" key="2">
    <source>
        <dbReference type="Proteomes" id="UP000183794"/>
    </source>
</evidence>
<dbReference type="Proteomes" id="UP000183794">
    <property type="component" value="Unassembled WGS sequence"/>
</dbReference>
<gene>
    <name evidence="1" type="ORF">NVI5450_2936</name>
</gene>
<sequence>MYLYNNNQTKLIKELSYSTFSSGEYDCIIMLCKNPQLLSLLCCFDSKTTISSPYPSGTNFYYPIGAGNKFRRITIKSYQTENGLPSYWYEEVNGARLSVCRTWKSAAQFESNAILAKDQDSLDWVRQRDVSNTKLSKHSGQNFPEIVSTRRDFEYWLNENIGDNKSLLTKFGFKDFEEFKDAVNFLSPRSVKLSQENNYIWINSIPDSIANKKHIIFLSQDSSRLEEFNSDINELYLHTENKKIWKLNELPEGLQLTAKKCSATTPISIWSIR</sequence>
<dbReference type="OrthoDB" id="9989017at2"/>